<feature type="compositionally biased region" description="Basic and acidic residues" evidence="6">
    <location>
        <begin position="294"/>
        <end position="303"/>
    </location>
</feature>
<feature type="region of interest" description="Disordered" evidence="6">
    <location>
        <begin position="72"/>
        <end position="685"/>
    </location>
</feature>
<keyword evidence="9" id="KW-1185">Reference proteome</keyword>
<feature type="compositionally biased region" description="Basic and acidic residues" evidence="6">
    <location>
        <begin position="734"/>
        <end position="787"/>
    </location>
</feature>
<feature type="compositionally biased region" description="Basic and acidic residues" evidence="6">
    <location>
        <begin position="224"/>
        <end position="233"/>
    </location>
</feature>
<keyword evidence="5" id="KW-0539">Nucleus</keyword>
<dbReference type="OMA" id="QVDMSPR"/>
<evidence type="ECO:0000313" key="9">
    <source>
        <dbReference type="Proteomes" id="UP000054558"/>
    </source>
</evidence>
<dbReference type="EMBL" id="DF236973">
    <property type="protein sequence ID" value="GAQ79110.1"/>
    <property type="molecule type" value="Genomic_DNA"/>
</dbReference>
<evidence type="ECO:0000256" key="4">
    <source>
        <dbReference type="ARBA" id="ARBA00023163"/>
    </source>
</evidence>
<feature type="compositionally biased region" description="Gly residues" evidence="6">
    <location>
        <begin position="279"/>
        <end position="290"/>
    </location>
</feature>
<name>A0A1Y1HKJ8_KLENI</name>
<feature type="compositionally biased region" description="Basic and acidic residues" evidence="6">
    <location>
        <begin position="836"/>
        <end position="849"/>
    </location>
</feature>
<feature type="compositionally biased region" description="Basic and acidic residues" evidence="6">
    <location>
        <begin position="1076"/>
        <end position="1086"/>
    </location>
</feature>
<keyword evidence="4" id="KW-0804">Transcription</keyword>
<protein>
    <recommendedName>
        <fullName evidence="7">MBD domain-containing protein</fullName>
    </recommendedName>
</protein>
<feature type="compositionally biased region" description="Basic and acidic residues" evidence="6">
    <location>
        <begin position="391"/>
        <end position="420"/>
    </location>
</feature>
<feature type="domain" description="MBD" evidence="7">
    <location>
        <begin position="10"/>
        <end position="91"/>
    </location>
</feature>
<organism evidence="8 9">
    <name type="scientific">Klebsormidium nitens</name>
    <name type="common">Green alga</name>
    <name type="synonym">Ulothrix nitens</name>
    <dbReference type="NCBI Taxonomy" id="105231"/>
    <lineage>
        <taxon>Eukaryota</taxon>
        <taxon>Viridiplantae</taxon>
        <taxon>Streptophyta</taxon>
        <taxon>Klebsormidiophyceae</taxon>
        <taxon>Klebsormidiales</taxon>
        <taxon>Klebsormidiaceae</taxon>
        <taxon>Klebsormidium</taxon>
    </lineage>
</organism>
<feature type="compositionally biased region" description="Basic residues" evidence="6">
    <location>
        <begin position="1006"/>
        <end position="1016"/>
    </location>
</feature>
<feature type="compositionally biased region" description="Basic and acidic residues" evidence="6">
    <location>
        <begin position="241"/>
        <end position="253"/>
    </location>
</feature>
<evidence type="ECO:0000256" key="5">
    <source>
        <dbReference type="ARBA" id="ARBA00023242"/>
    </source>
</evidence>
<feature type="compositionally biased region" description="Low complexity" evidence="6">
    <location>
        <begin position="184"/>
        <end position="197"/>
    </location>
</feature>
<dbReference type="PROSITE" id="PS50982">
    <property type="entry name" value="MBD"/>
    <property type="match status" value="1"/>
</dbReference>
<dbReference type="Gene3D" id="3.30.890.10">
    <property type="entry name" value="Methyl-cpg-binding Protein 2, Chain A"/>
    <property type="match status" value="1"/>
</dbReference>
<evidence type="ECO:0000259" key="7">
    <source>
        <dbReference type="PROSITE" id="PS50982"/>
    </source>
</evidence>
<proteinExistence type="predicted"/>
<evidence type="ECO:0000256" key="3">
    <source>
        <dbReference type="ARBA" id="ARBA00023125"/>
    </source>
</evidence>
<keyword evidence="3" id="KW-0238">DNA-binding</keyword>
<dbReference type="Pfam" id="PF01429">
    <property type="entry name" value="MBD"/>
    <property type="match status" value="1"/>
</dbReference>
<feature type="compositionally biased region" description="Basic and acidic residues" evidence="6">
    <location>
        <begin position="550"/>
        <end position="561"/>
    </location>
</feature>
<feature type="region of interest" description="Disordered" evidence="6">
    <location>
        <begin position="705"/>
        <end position="1086"/>
    </location>
</feature>
<feature type="compositionally biased region" description="Basic and acidic residues" evidence="6">
    <location>
        <begin position="963"/>
        <end position="975"/>
    </location>
</feature>
<feature type="compositionally biased region" description="Basic and acidic residues" evidence="6">
    <location>
        <begin position="130"/>
        <end position="148"/>
    </location>
</feature>
<feature type="compositionally biased region" description="Basic and acidic residues" evidence="6">
    <location>
        <begin position="163"/>
        <end position="177"/>
    </location>
</feature>
<feature type="compositionally biased region" description="Basic and acidic residues" evidence="6">
    <location>
        <begin position="875"/>
        <end position="888"/>
    </location>
</feature>
<feature type="compositionally biased region" description="Low complexity" evidence="6">
    <location>
        <begin position="421"/>
        <end position="431"/>
    </location>
</feature>
<evidence type="ECO:0000256" key="1">
    <source>
        <dbReference type="ARBA" id="ARBA00004123"/>
    </source>
</evidence>
<gene>
    <name evidence="8" type="ORF">KFL_000240420</name>
</gene>
<sequence>MAANSIQEGLDDGKSFWCEAPPGWKKRVTYRSSTTVNSRSKADVYFYAPSDSVHTTRFRSEKKLREYLTKNTGIIPNLPPPEAFDWSYPGGTREGKCKNGPPLTTKAAPDTPRHTPVKTTGKRDPRKRPRESPHKDSTATDNAEKMHTELANGASRGSNAPHLRNDDSEEPASKPEGSDEESGAKAPEPGGNEAGPAPKKKKGRPSAAEKLATEGSGPPPETQRAQKPERDPQDEASAGKSETRDGEEVKEGLVENVLSAQPAAPKRKGRPPRTKGEGKGGAAEGRGKGAAIGKAEDALRGKSEAQVSVGEGLNGGKVEAARGVSVEEPAQQSAVAERTESKPAEARPDARYNPSCNEMPGETGVGQQEAAQEGREDDVLAEGQSNGVPENAERGEEFAEVPKRHENERAAPQEGPHRAAPEAGAAAGIGPLTSGEPTDGETLPGCKGERDVSDAPTDGNDVVREGRAELAGAGSNPSLRAHAPEKVGVKLEDMEAPQPQGGVLGAGKSAPSEKEGADGTGTPLSILDAEKDRALRSAGGSGADLLAQEEALREGRVETNREAQAAEPSQSQSQDLQCSETVPSPELAGSGNGNRNGSEQQVDGAPGPSQPEPEPVETKAMRKKARLAKVLGPHELVARPRREKPPPPPPLSFAPPRGIADAVKLRTAGAQEKKNARQQVGERVYPSRLPHGFSVSAVIAAAAAAPPSPLPKIRGRPPKQKNGPGSSRLGTGKQSEEEAEERKVLEQREEHEAAVRIFKEEEEERERVLKERGFFHPRDESLADRPRPPPVHGKRRTKSALLAEYRERLKQERNTNGSSDEEDENDDDSLLGDDDDLRHSKGEAREALLHRKRVDMRARRKAERDNQGEDGEEEVWARRENGDREKKGDGRKKRKAGWTMVRTQKRTAVVNGGRFREDRGEGAGPSRRAPGRHIPRGHRTHFPRDPEPDPTYDSDANSSELKMGQKLDEHGFFERDEFEVASQEGGGDRGGRRPPRERLPLEAPPQRRRSFGHRKGPSGGQAREGLRIATEQGGGPPADAPGFSGRTGEGVSPGVKRERIAEQNGGLERPGSATGGEREVEAKRPRWEGPWEVKAVSNTRHDDSVSLGVNANVSSGRGSAEPLSSRDHFAAAPTLLWPVDGVSGASAGADSAHDARWGFCPGVTSAPSALPPVAANCPGLQPSQDACCGAVSTLLENRGISSPQADQILRIATIDSNTEQACLAVMQQALAPRGVTANLSSGCASPLRLSRRTPLIFAVTPQNTCPSEKQSPADAQNVLSACAGVPTFRRDGNAVCGGSFTALTGAIAGIFGQSPGATLAALAAQNSPADCSTVVIVTLLQQNPGFYVIGAFLDRAFKGAGCAAGLGLVSN</sequence>
<dbReference type="GO" id="GO:0005634">
    <property type="term" value="C:nucleus"/>
    <property type="evidence" value="ECO:0007669"/>
    <property type="project" value="UniProtKB-SubCell"/>
</dbReference>
<dbReference type="InterPro" id="IPR001739">
    <property type="entry name" value="Methyl_CpG_DNA-bd"/>
</dbReference>
<feature type="compositionally biased region" description="Basic and acidic residues" evidence="6">
    <location>
        <begin position="986"/>
        <end position="1000"/>
    </location>
</feature>
<feature type="compositionally biased region" description="Basic and acidic residues" evidence="6">
    <location>
        <begin position="636"/>
        <end position="645"/>
    </location>
</feature>
<evidence type="ECO:0000256" key="2">
    <source>
        <dbReference type="ARBA" id="ARBA00023015"/>
    </source>
</evidence>
<evidence type="ECO:0000256" key="6">
    <source>
        <dbReference type="SAM" id="MobiDB-lite"/>
    </source>
</evidence>
<reference evidence="8 9" key="1">
    <citation type="journal article" date="2014" name="Nat. Commun.">
        <title>Klebsormidium flaccidum genome reveals primary factors for plant terrestrial adaptation.</title>
        <authorList>
            <person name="Hori K."/>
            <person name="Maruyama F."/>
            <person name="Fujisawa T."/>
            <person name="Togashi T."/>
            <person name="Yamamoto N."/>
            <person name="Seo M."/>
            <person name="Sato S."/>
            <person name="Yamada T."/>
            <person name="Mori H."/>
            <person name="Tajima N."/>
            <person name="Moriyama T."/>
            <person name="Ikeuchi M."/>
            <person name="Watanabe M."/>
            <person name="Wada H."/>
            <person name="Kobayashi K."/>
            <person name="Saito M."/>
            <person name="Masuda T."/>
            <person name="Sasaki-Sekimoto Y."/>
            <person name="Mashiguchi K."/>
            <person name="Awai K."/>
            <person name="Shimojima M."/>
            <person name="Masuda S."/>
            <person name="Iwai M."/>
            <person name="Nobusawa T."/>
            <person name="Narise T."/>
            <person name="Kondo S."/>
            <person name="Saito H."/>
            <person name="Sato R."/>
            <person name="Murakawa M."/>
            <person name="Ihara Y."/>
            <person name="Oshima-Yamada Y."/>
            <person name="Ohtaka K."/>
            <person name="Satoh M."/>
            <person name="Sonobe K."/>
            <person name="Ishii M."/>
            <person name="Ohtani R."/>
            <person name="Kanamori-Sato M."/>
            <person name="Honoki R."/>
            <person name="Miyazaki D."/>
            <person name="Mochizuki H."/>
            <person name="Umetsu J."/>
            <person name="Higashi K."/>
            <person name="Shibata D."/>
            <person name="Kamiya Y."/>
            <person name="Sato N."/>
            <person name="Nakamura Y."/>
            <person name="Tabata S."/>
            <person name="Ida S."/>
            <person name="Kurokawa K."/>
            <person name="Ohta H."/>
        </authorList>
    </citation>
    <scope>NUCLEOTIDE SEQUENCE [LARGE SCALE GENOMIC DNA]</scope>
    <source>
        <strain evidence="8 9">NIES-2285</strain>
    </source>
</reference>
<accession>A0A1Y1HKJ8</accession>
<dbReference type="InterPro" id="IPR016177">
    <property type="entry name" value="DNA-bd_dom_sf"/>
</dbReference>
<dbReference type="SUPFAM" id="SSF54171">
    <property type="entry name" value="DNA-binding domain"/>
    <property type="match status" value="1"/>
</dbReference>
<feature type="compositionally biased region" description="Basic and acidic residues" evidence="6">
    <location>
        <begin position="482"/>
        <end position="493"/>
    </location>
</feature>
<feature type="compositionally biased region" description="Basic and acidic residues" evidence="6">
    <location>
        <begin position="337"/>
        <end position="350"/>
    </location>
</feature>
<evidence type="ECO:0000313" key="8">
    <source>
        <dbReference type="EMBL" id="GAQ79110.1"/>
    </source>
</evidence>
<comment type="subcellular location">
    <subcellularLocation>
        <location evidence="1">Nucleus</location>
    </subcellularLocation>
</comment>
<feature type="compositionally biased region" description="Low complexity" evidence="6">
    <location>
        <begin position="562"/>
        <end position="574"/>
    </location>
</feature>
<keyword evidence="2" id="KW-0805">Transcription regulation</keyword>
<feature type="compositionally biased region" description="Acidic residues" evidence="6">
    <location>
        <begin position="819"/>
        <end position="835"/>
    </location>
</feature>
<feature type="compositionally biased region" description="Basic and acidic residues" evidence="6">
    <location>
        <begin position="804"/>
        <end position="813"/>
    </location>
</feature>
<dbReference type="GO" id="GO:0003677">
    <property type="term" value="F:DNA binding"/>
    <property type="evidence" value="ECO:0007669"/>
    <property type="project" value="UniProtKB-KW"/>
</dbReference>
<dbReference type="Proteomes" id="UP000054558">
    <property type="component" value="Unassembled WGS sequence"/>
</dbReference>
<feature type="compositionally biased region" description="Basic residues" evidence="6">
    <location>
        <begin position="850"/>
        <end position="861"/>
    </location>
</feature>
<feature type="compositionally biased region" description="Basic residues" evidence="6">
    <location>
        <begin position="929"/>
        <end position="941"/>
    </location>
</feature>
<feature type="compositionally biased region" description="Polar residues" evidence="6">
    <location>
        <begin position="723"/>
        <end position="733"/>
    </location>
</feature>